<dbReference type="PANTHER" id="PTHR32278">
    <property type="entry name" value="F-BOX DOMAIN-CONTAINING PROTEIN"/>
    <property type="match status" value="1"/>
</dbReference>
<dbReference type="InterPro" id="IPR001810">
    <property type="entry name" value="F-box_dom"/>
</dbReference>
<dbReference type="PaxDb" id="3880-AES61144"/>
<dbReference type="Proteomes" id="UP000002051">
    <property type="component" value="Unassembled WGS sequence"/>
</dbReference>
<protein>
    <submittedName>
        <fullName evidence="2">Phloem protein 2-B1</fullName>
    </submittedName>
</protein>
<reference evidence="2 4" key="2">
    <citation type="journal article" date="2014" name="BMC Genomics">
        <title>An improved genome release (version Mt4.0) for the model legume Medicago truncatula.</title>
        <authorList>
            <person name="Tang H."/>
            <person name="Krishnakumar V."/>
            <person name="Bidwell S."/>
            <person name="Rosen B."/>
            <person name="Chan A."/>
            <person name="Zhou S."/>
            <person name="Gentzbittel L."/>
            <person name="Childs K.L."/>
            <person name="Yandell M."/>
            <person name="Gundlach H."/>
            <person name="Mayer K.F."/>
            <person name="Schwartz D.C."/>
            <person name="Town C.D."/>
        </authorList>
    </citation>
    <scope>GENOME REANNOTATION</scope>
    <source>
        <strain evidence="3 4">cv. Jemalong A17</strain>
    </source>
</reference>
<dbReference type="HOGENOM" id="CLU_050973_0_0_1"/>
<dbReference type="PROSITE" id="PS50181">
    <property type="entry name" value="FBOX"/>
    <property type="match status" value="1"/>
</dbReference>
<dbReference type="STRING" id="3880.G7I5M3"/>
<accession>G7I5M3</accession>
<proteinExistence type="predicted"/>
<dbReference type="PANTHER" id="PTHR32278:SF143">
    <property type="entry name" value="F-BOX PROTEIN PP2-B1"/>
    <property type="match status" value="1"/>
</dbReference>
<organism evidence="2 4">
    <name type="scientific">Medicago truncatula</name>
    <name type="common">Barrel medic</name>
    <name type="synonym">Medicago tribuloides</name>
    <dbReference type="NCBI Taxonomy" id="3880"/>
    <lineage>
        <taxon>Eukaryota</taxon>
        <taxon>Viridiplantae</taxon>
        <taxon>Streptophyta</taxon>
        <taxon>Embryophyta</taxon>
        <taxon>Tracheophyta</taxon>
        <taxon>Spermatophyta</taxon>
        <taxon>Magnoliopsida</taxon>
        <taxon>eudicotyledons</taxon>
        <taxon>Gunneridae</taxon>
        <taxon>Pentapetalae</taxon>
        <taxon>rosids</taxon>
        <taxon>fabids</taxon>
        <taxon>Fabales</taxon>
        <taxon>Fabaceae</taxon>
        <taxon>Papilionoideae</taxon>
        <taxon>50 kb inversion clade</taxon>
        <taxon>NPAAA clade</taxon>
        <taxon>Hologalegina</taxon>
        <taxon>IRL clade</taxon>
        <taxon>Trifolieae</taxon>
        <taxon>Medicago</taxon>
    </lineage>
</organism>
<dbReference type="InterPro" id="IPR025886">
    <property type="entry name" value="PP2-like"/>
</dbReference>
<name>G7I5M3_MEDTR</name>
<dbReference type="EMBL" id="CM001217">
    <property type="protein sequence ID" value="AES61144.1"/>
    <property type="molecule type" value="Genomic_DNA"/>
</dbReference>
<dbReference type="OMA" id="PMDACKL"/>
<evidence type="ECO:0000313" key="4">
    <source>
        <dbReference type="Proteomes" id="UP000002051"/>
    </source>
</evidence>
<dbReference type="Gene3D" id="1.20.1280.50">
    <property type="match status" value="1"/>
</dbReference>
<sequence length="280" mass="31334">MDMKTEEAKSMIEVLPEGCIAKILSHTAPVDSCRLSLVCKGFCSAAKSDTVWDRFLPSDLISIISDSPSASSLFSTSPSKKSLYLTLSDHPIVIENGKKSFQLEKQSGRKIYMLSARDISIALGDTPQFWDWPILPESRFREVARLRIVCWFAFEGTINKHMINAFGFDEIPIELTVGVLGDQITMRINGKQVTVGVLGDQISTKNVWLDPDYDDRERDDEFQGLERPKGRSDGFLEIEMGEFFNSGLEDEVVEMGALENRGGHSKCGFILEGIEIRPKN</sequence>
<evidence type="ECO:0000313" key="3">
    <source>
        <dbReference type="EnsemblPlants" id="AES61144"/>
    </source>
</evidence>
<dbReference type="eggNOG" id="ENOG502QRA4">
    <property type="taxonomic scope" value="Eukaryota"/>
</dbReference>
<evidence type="ECO:0000259" key="1">
    <source>
        <dbReference type="PROSITE" id="PS50181"/>
    </source>
</evidence>
<reference evidence="3" key="3">
    <citation type="submission" date="2015-04" db="UniProtKB">
        <authorList>
            <consortium name="EnsemblPlants"/>
        </authorList>
    </citation>
    <scope>IDENTIFICATION</scope>
    <source>
        <strain evidence="3">cv. Jemalong A17</strain>
    </source>
</reference>
<gene>
    <name evidence="2" type="ordered locus">MTR_1g079400</name>
</gene>
<dbReference type="SUPFAM" id="SSF81383">
    <property type="entry name" value="F-box domain"/>
    <property type="match status" value="1"/>
</dbReference>
<dbReference type="SMART" id="SM00256">
    <property type="entry name" value="FBOX"/>
    <property type="match status" value="1"/>
</dbReference>
<keyword evidence="4" id="KW-1185">Reference proteome</keyword>
<dbReference type="InterPro" id="IPR036047">
    <property type="entry name" value="F-box-like_dom_sf"/>
</dbReference>
<dbReference type="Pfam" id="PF14299">
    <property type="entry name" value="PP2"/>
    <property type="match status" value="1"/>
</dbReference>
<dbReference type="AlphaFoldDB" id="G7I5M3"/>
<evidence type="ECO:0000313" key="2">
    <source>
        <dbReference type="EMBL" id="AES61144.1"/>
    </source>
</evidence>
<dbReference type="EnsemblPlants" id="AES61144">
    <property type="protein sequence ID" value="AES61144"/>
    <property type="gene ID" value="MTR_1g079400"/>
</dbReference>
<feature type="domain" description="F-box" evidence="1">
    <location>
        <begin position="9"/>
        <end position="55"/>
    </location>
</feature>
<dbReference type="CDD" id="cd22162">
    <property type="entry name" value="F-box_AtSKIP3-like"/>
    <property type="match status" value="1"/>
</dbReference>
<dbReference type="Pfam" id="PF12937">
    <property type="entry name" value="F-box-like"/>
    <property type="match status" value="1"/>
</dbReference>
<reference evidence="2 4" key="1">
    <citation type="journal article" date="2011" name="Nature">
        <title>The Medicago genome provides insight into the evolution of rhizobial symbioses.</title>
        <authorList>
            <person name="Young N.D."/>
            <person name="Debelle F."/>
            <person name="Oldroyd G.E."/>
            <person name="Geurts R."/>
            <person name="Cannon S.B."/>
            <person name="Udvardi M.K."/>
            <person name="Benedito V.A."/>
            <person name="Mayer K.F."/>
            <person name="Gouzy J."/>
            <person name="Schoof H."/>
            <person name="Van de Peer Y."/>
            <person name="Proost S."/>
            <person name="Cook D.R."/>
            <person name="Meyers B.C."/>
            <person name="Spannagl M."/>
            <person name="Cheung F."/>
            <person name="De Mita S."/>
            <person name="Krishnakumar V."/>
            <person name="Gundlach H."/>
            <person name="Zhou S."/>
            <person name="Mudge J."/>
            <person name="Bharti A.K."/>
            <person name="Murray J.D."/>
            <person name="Naoumkina M.A."/>
            <person name="Rosen B."/>
            <person name="Silverstein K.A."/>
            <person name="Tang H."/>
            <person name="Rombauts S."/>
            <person name="Zhao P.X."/>
            <person name="Zhou P."/>
            <person name="Barbe V."/>
            <person name="Bardou P."/>
            <person name="Bechner M."/>
            <person name="Bellec A."/>
            <person name="Berger A."/>
            <person name="Berges H."/>
            <person name="Bidwell S."/>
            <person name="Bisseling T."/>
            <person name="Choisne N."/>
            <person name="Couloux A."/>
            <person name="Denny R."/>
            <person name="Deshpande S."/>
            <person name="Dai X."/>
            <person name="Doyle J.J."/>
            <person name="Dudez A.M."/>
            <person name="Farmer A.D."/>
            <person name="Fouteau S."/>
            <person name="Franken C."/>
            <person name="Gibelin C."/>
            <person name="Gish J."/>
            <person name="Goldstein S."/>
            <person name="Gonzalez A.J."/>
            <person name="Green P.J."/>
            <person name="Hallab A."/>
            <person name="Hartog M."/>
            <person name="Hua A."/>
            <person name="Humphray S.J."/>
            <person name="Jeong D.H."/>
            <person name="Jing Y."/>
            <person name="Jocker A."/>
            <person name="Kenton S.M."/>
            <person name="Kim D.J."/>
            <person name="Klee K."/>
            <person name="Lai H."/>
            <person name="Lang C."/>
            <person name="Lin S."/>
            <person name="Macmil S.L."/>
            <person name="Magdelenat G."/>
            <person name="Matthews L."/>
            <person name="McCorrison J."/>
            <person name="Monaghan E.L."/>
            <person name="Mun J.H."/>
            <person name="Najar F.Z."/>
            <person name="Nicholson C."/>
            <person name="Noirot C."/>
            <person name="O'Bleness M."/>
            <person name="Paule C.R."/>
            <person name="Poulain J."/>
            <person name="Prion F."/>
            <person name="Qin B."/>
            <person name="Qu C."/>
            <person name="Retzel E.F."/>
            <person name="Riddle C."/>
            <person name="Sallet E."/>
            <person name="Samain S."/>
            <person name="Samson N."/>
            <person name="Sanders I."/>
            <person name="Saurat O."/>
            <person name="Scarpelli C."/>
            <person name="Schiex T."/>
            <person name="Segurens B."/>
            <person name="Severin A.J."/>
            <person name="Sherrier D.J."/>
            <person name="Shi R."/>
            <person name="Sims S."/>
            <person name="Singer S.R."/>
            <person name="Sinharoy S."/>
            <person name="Sterck L."/>
            <person name="Viollet A."/>
            <person name="Wang B.B."/>
            <person name="Wang K."/>
            <person name="Wang M."/>
            <person name="Wang X."/>
            <person name="Warfsmann J."/>
            <person name="Weissenbach J."/>
            <person name="White D.D."/>
            <person name="White J.D."/>
            <person name="Wiley G.B."/>
            <person name="Wincker P."/>
            <person name="Xing Y."/>
            <person name="Yang L."/>
            <person name="Yao Z."/>
            <person name="Ying F."/>
            <person name="Zhai J."/>
            <person name="Zhou L."/>
            <person name="Zuber A."/>
            <person name="Denarie J."/>
            <person name="Dixon R.A."/>
            <person name="May G.D."/>
            <person name="Schwartz D.C."/>
            <person name="Rogers J."/>
            <person name="Quetier F."/>
            <person name="Town C.D."/>
            <person name="Roe B.A."/>
        </authorList>
    </citation>
    <scope>NUCLEOTIDE SEQUENCE [LARGE SCALE GENOMIC DNA]</scope>
    <source>
        <strain evidence="2">A17</strain>
        <strain evidence="3 4">cv. Jemalong A17</strain>
    </source>
</reference>